<gene>
    <name evidence="1" type="ORF">ANN_00405</name>
</gene>
<dbReference type="Proteomes" id="UP001148838">
    <property type="component" value="Unassembled WGS sequence"/>
</dbReference>
<proteinExistence type="predicted"/>
<comment type="caution">
    <text evidence="1">The sequence shown here is derived from an EMBL/GenBank/DDBJ whole genome shotgun (WGS) entry which is preliminary data.</text>
</comment>
<evidence type="ECO:0000313" key="2">
    <source>
        <dbReference type="Proteomes" id="UP001148838"/>
    </source>
</evidence>
<accession>A0ABQ8TT39</accession>
<reference evidence="1 2" key="1">
    <citation type="journal article" date="2022" name="Allergy">
        <title>Genome assembly and annotation of Periplaneta americana reveal a comprehensive cockroach allergen profile.</title>
        <authorList>
            <person name="Wang L."/>
            <person name="Xiong Q."/>
            <person name="Saelim N."/>
            <person name="Wang L."/>
            <person name="Nong W."/>
            <person name="Wan A.T."/>
            <person name="Shi M."/>
            <person name="Liu X."/>
            <person name="Cao Q."/>
            <person name="Hui J.H.L."/>
            <person name="Sookrung N."/>
            <person name="Leung T.F."/>
            <person name="Tungtrongchitr A."/>
            <person name="Tsui S.K.W."/>
        </authorList>
    </citation>
    <scope>NUCLEOTIDE SEQUENCE [LARGE SCALE GENOMIC DNA]</scope>
    <source>
        <strain evidence="1">PWHHKU_190912</strain>
    </source>
</reference>
<name>A0ABQ8TT39_PERAM</name>
<keyword evidence="2" id="KW-1185">Reference proteome</keyword>
<evidence type="ECO:0000313" key="1">
    <source>
        <dbReference type="EMBL" id="KAJ4449011.1"/>
    </source>
</evidence>
<dbReference type="EMBL" id="JAJSOF020000003">
    <property type="protein sequence ID" value="KAJ4449011.1"/>
    <property type="molecule type" value="Genomic_DNA"/>
</dbReference>
<protein>
    <submittedName>
        <fullName evidence="1">Uncharacterized protein</fullName>
    </submittedName>
</protein>
<organism evidence="1 2">
    <name type="scientific">Periplaneta americana</name>
    <name type="common">American cockroach</name>
    <name type="synonym">Blatta americana</name>
    <dbReference type="NCBI Taxonomy" id="6978"/>
    <lineage>
        <taxon>Eukaryota</taxon>
        <taxon>Metazoa</taxon>
        <taxon>Ecdysozoa</taxon>
        <taxon>Arthropoda</taxon>
        <taxon>Hexapoda</taxon>
        <taxon>Insecta</taxon>
        <taxon>Pterygota</taxon>
        <taxon>Neoptera</taxon>
        <taxon>Polyneoptera</taxon>
        <taxon>Dictyoptera</taxon>
        <taxon>Blattodea</taxon>
        <taxon>Blattoidea</taxon>
        <taxon>Blattidae</taxon>
        <taxon>Blattinae</taxon>
        <taxon>Periplaneta</taxon>
    </lineage>
</organism>
<sequence>MDLREVGYDDRDWINLAQDRDRWRAYVTGAQVGCRQFNSCRKVGIHDAAWLSLGRCSFSPLCEPIANGEERRTKNAIKLKIVICSIVAFVGVPFGRCGQCDGAPLLTPRPYLIPITPRFDAACWELVWLAAHAILAATGGIWSLQKYSCADSPHFDSTQERDYVLI</sequence>